<evidence type="ECO:0000256" key="1">
    <source>
        <dbReference type="ARBA" id="ARBA00022468"/>
    </source>
</evidence>
<dbReference type="SUPFAM" id="SSF52047">
    <property type="entry name" value="RNI-like"/>
    <property type="match status" value="1"/>
</dbReference>
<dbReference type="Pfam" id="PF13516">
    <property type="entry name" value="LRR_6"/>
    <property type="match status" value="2"/>
</dbReference>
<protein>
    <submittedName>
        <fullName evidence="4">Uncharacterized protein</fullName>
    </submittedName>
</protein>
<keyword evidence="2" id="KW-0433">Leucine-rich repeat</keyword>
<proteinExistence type="predicted"/>
<dbReference type="GO" id="GO:0048471">
    <property type="term" value="C:perinuclear region of cytoplasm"/>
    <property type="evidence" value="ECO:0007669"/>
    <property type="project" value="TreeGrafter"/>
</dbReference>
<dbReference type="GO" id="GO:0006913">
    <property type="term" value="P:nucleocytoplasmic transport"/>
    <property type="evidence" value="ECO:0007669"/>
    <property type="project" value="TreeGrafter"/>
</dbReference>
<evidence type="ECO:0000256" key="2">
    <source>
        <dbReference type="ARBA" id="ARBA00022614"/>
    </source>
</evidence>
<reference evidence="4" key="1">
    <citation type="submission" date="2020-05" db="EMBL/GenBank/DDBJ databases">
        <title>Phylogenomic resolution of chytrid fungi.</title>
        <authorList>
            <person name="Stajich J.E."/>
            <person name="Amses K."/>
            <person name="Simmons R."/>
            <person name="Seto K."/>
            <person name="Myers J."/>
            <person name="Bonds A."/>
            <person name="Quandt C.A."/>
            <person name="Barry K."/>
            <person name="Liu P."/>
            <person name="Grigoriev I."/>
            <person name="Longcore J.E."/>
            <person name="James T.Y."/>
        </authorList>
    </citation>
    <scope>NUCLEOTIDE SEQUENCE</scope>
    <source>
        <strain evidence="4">PLAUS21</strain>
    </source>
</reference>
<evidence type="ECO:0000256" key="3">
    <source>
        <dbReference type="ARBA" id="ARBA00022737"/>
    </source>
</evidence>
<dbReference type="EMBL" id="JADGKB010000076">
    <property type="protein sequence ID" value="KAJ3254890.1"/>
    <property type="molecule type" value="Genomic_DNA"/>
</dbReference>
<dbReference type="PANTHER" id="PTHR24113:SF12">
    <property type="entry name" value="RAN GTPASE-ACTIVATING PROTEIN 1"/>
    <property type="match status" value="1"/>
</dbReference>
<keyword evidence="3" id="KW-0677">Repeat</keyword>
<dbReference type="Gene3D" id="3.80.10.10">
    <property type="entry name" value="Ribonuclease Inhibitor"/>
    <property type="match status" value="2"/>
</dbReference>
<dbReference type="GO" id="GO:0005829">
    <property type="term" value="C:cytosol"/>
    <property type="evidence" value="ECO:0007669"/>
    <property type="project" value="TreeGrafter"/>
</dbReference>
<accession>A0AAD5UD61</accession>
<keyword evidence="5" id="KW-1185">Reference proteome</keyword>
<gene>
    <name evidence="4" type="ORF">HK103_006786</name>
</gene>
<dbReference type="SMART" id="SM00368">
    <property type="entry name" value="LRR_RI"/>
    <property type="match status" value="4"/>
</dbReference>
<dbReference type="GO" id="GO:0005096">
    <property type="term" value="F:GTPase activator activity"/>
    <property type="evidence" value="ECO:0007669"/>
    <property type="project" value="UniProtKB-KW"/>
</dbReference>
<dbReference type="PANTHER" id="PTHR24113">
    <property type="entry name" value="RAN GTPASE-ACTIVATING PROTEIN 1"/>
    <property type="match status" value="1"/>
</dbReference>
<organism evidence="4 5">
    <name type="scientific">Boothiomyces macroporosus</name>
    <dbReference type="NCBI Taxonomy" id="261099"/>
    <lineage>
        <taxon>Eukaryota</taxon>
        <taxon>Fungi</taxon>
        <taxon>Fungi incertae sedis</taxon>
        <taxon>Chytridiomycota</taxon>
        <taxon>Chytridiomycota incertae sedis</taxon>
        <taxon>Chytridiomycetes</taxon>
        <taxon>Rhizophydiales</taxon>
        <taxon>Terramycetaceae</taxon>
        <taxon>Boothiomyces</taxon>
    </lineage>
</organism>
<dbReference type="AlphaFoldDB" id="A0AAD5UD61"/>
<dbReference type="InterPro" id="IPR027038">
    <property type="entry name" value="RanGap"/>
</dbReference>
<dbReference type="GO" id="GO:0031267">
    <property type="term" value="F:small GTPase binding"/>
    <property type="evidence" value="ECO:0007669"/>
    <property type="project" value="TreeGrafter"/>
</dbReference>
<evidence type="ECO:0000313" key="5">
    <source>
        <dbReference type="Proteomes" id="UP001210925"/>
    </source>
</evidence>
<dbReference type="Proteomes" id="UP001210925">
    <property type="component" value="Unassembled WGS sequence"/>
</dbReference>
<evidence type="ECO:0000313" key="4">
    <source>
        <dbReference type="EMBL" id="KAJ3254890.1"/>
    </source>
</evidence>
<dbReference type="InterPro" id="IPR032675">
    <property type="entry name" value="LRR_dom_sf"/>
</dbReference>
<dbReference type="InterPro" id="IPR001611">
    <property type="entry name" value="Leu-rich_rpt"/>
</dbReference>
<keyword evidence="1" id="KW-0343">GTPase activation</keyword>
<name>A0AAD5UD61_9FUNG</name>
<sequence length="433" mass="49329">MWAKSRLKKLFVVGCSIDDEFVKELQPLLNSQLVELVIPSNNITSKGLEIISKSIKENQNFDSLNISNNHIEKGWRLFNSLSNITDLKIGNLKIDQEFSYFLDSLKSSQVKELSIYQTQFTTLQFQSLANVVVSLPLHKVCFDDCDLGPAYASMIADMCQNTIAELDISRNNMGDEGTKIITKRLCKTNFVSLDLSDNQVGIEGMKSIAELLIYNRLERLVLNSNNICQDSAVQLIKGLKMNTSLLELHLENCTYQSNSSKVILQSLESHLYLASLFIYQEECRTIPFDQVANMLQSNKSLRYISCAFGESNLLVNNFYLNWIGEASIEYDEVSRRYANEFLYSKPITTRNIRLQNARTAELLLTCRSIGLLGLPNELHRQVLVLLIHYALIPFRDVSFVCKALMNLENLGIRSDSKFSQIRFLDILTNKSHQ</sequence>
<dbReference type="GO" id="GO:0005634">
    <property type="term" value="C:nucleus"/>
    <property type="evidence" value="ECO:0007669"/>
    <property type="project" value="TreeGrafter"/>
</dbReference>
<comment type="caution">
    <text evidence="4">The sequence shown here is derived from an EMBL/GenBank/DDBJ whole genome shotgun (WGS) entry which is preliminary data.</text>
</comment>